<evidence type="ECO:0000256" key="4">
    <source>
        <dbReference type="ARBA" id="ARBA00022516"/>
    </source>
</evidence>
<evidence type="ECO:0000256" key="13">
    <source>
        <dbReference type="ARBA" id="ARBA00023160"/>
    </source>
</evidence>
<evidence type="ECO:0000256" key="2">
    <source>
        <dbReference type="ARBA" id="ARBA00004229"/>
    </source>
</evidence>
<feature type="binding site" evidence="14">
    <location>
        <position position="248"/>
    </location>
    <ligand>
        <name>Fe cation</name>
        <dbReference type="ChEBI" id="CHEBI:24875"/>
        <label>1</label>
    </ligand>
</feature>
<proteinExistence type="evidence at transcript level"/>
<gene>
    <name evidence="16" type="ORF">LLUT_LOCUS27334</name>
</gene>
<feature type="binding site" evidence="14">
    <location>
        <position position="162"/>
    </location>
    <ligand>
        <name>Fe cation</name>
        <dbReference type="ChEBI" id="CHEBI:24875"/>
        <label>1</label>
    </ligand>
</feature>
<keyword evidence="5" id="KW-0150">Chloroplast</keyword>
<evidence type="ECO:0000256" key="7">
    <source>
        <dbReference type="ARBA" id="ARBA00022723"/>
    </source>
</evidence>
<dbReference type="Gene3D" id="1.10.620.20">
    <property type="entry name" value="Ribonucleotide Reductase, subunit A"/>
    <property type="match status" value="1"/>
</dbReference>
<protein>
    <submittedName>
        <fullName evidence="15">Stearoyl acyl carrier protein desaturase Lldd3A20</fullName>
    </submittedName>
</protein>
<evidence type="ECO:0000313" key="16">
    <source>
        <dbReference type="EMBL" id="CAL0326274.1"/>
    </source>
</evidence>
<keyword evidence="6" id="KW-0934">Plastid</keyword>
<evidence type="ECO:0000256" key="12">
    <source>
        <dbReference type="ARBA" id="ARBA00023098"/>
    </source>
</evidence>
<dbReference type="GO" id="GO:0045300">
    <property type="term" value="F:stearoyl-[ACP] desaturase activity"/>
    <property type="evidence" value="ECO:0007669"/>
    <property type="project" value="InterPro"/>
</dbReference>
<dbReference type="PANTHER" id="PTHR31155">
    <property type="entry name" value="ACYL- ACYL-CARRIER-PROTEIN DESATURASE-RELATED"/>
    <property type="match status" value="1"/>
</dbReference>
<dbReference type="InterPro" id="IPR005067">
    <property type="entry name" value="Fatty_acid_desaturase-2"/>
</dbReference>
<dbReference type="GO" id="GO:0046872">
    <property type="term" value="F:metal ion binding"/>
    <property type="evidence" value="ECO:0007669"/>
    <property type="project" value="UniProtKB-KW"/>
</dbReference>
<feature type="binding site" evidence="14">
    <location>
        <position position="248"/>
    </location>
    <ligand>
        <name>Fe cation</name>
        <dbReference type="ChEBI" id="CHEBI:24875"/>
        <label>2</label>
    </ligand>
</feature>
<dbReference type="FunFam" id="1.10.620.20:FF:000002">
    <property type="entry name" value="Stearoyl-[acyl-carrier-protein] 9-desaturase, chloroplastic"/>
    <property type="match status" value="1"/>
</dbReference>
<evidence type="ECO:0000256" key="11">
    <source>
        <dbReference type="ARBA" id="ARBA00023004"/>
    </source>
</evidence>
<keyword evidence="9" id="KW-0809">Transit peptide</keyword>
<evidence type="ECO:0000256" key="5">
    <source>
        <dbReference type="ARBA" id="ARBA00022528"/>
    </source>
</evidence>
<keyword evidence="10" id="KW-0560">Oxidoreductase</keyword>
<name>Q9XFC1_LUPLU</name>
<evidence type="ECO:0000256" key="1">
    <source>
        <dbReference type="ARBA" id="ARBA00001954"/>
    </source>
</evidence>
<organism evidence="15">
    <name type="scientific">Lupinus luteus</name>
    <name type="common">European yellow lupine</name>
    <dbReference type="NCBI Taxonomy" id="3873"/>
    <lineage>
        <taxon>Eukaryota</taxon>
        <taxon>Viridiplantae</taxon>
        <taxon>Streptophyta</taxon>
        <taxon>Embryophyta</taxon>
        <taxon>Tracheophyta</taxon>
        <taxon>Spermatophyta</taxon>
        <taxon>Magnoliopsida</taxon>
        <taxon>eudicotyledons</taxon>
        <taxon>Gunneridae</taxon>
        <taxon>Pentapetalae</taxon>
        <taxon>rosids</taxon>
        <taxon>fabids</taxon>
        <taxon>Fabales</taxon>
        <taxon>Fabaceae</taxon>
        <taxon>Papilionoideae</taxon>
        <taxon>50 kb inversion clade</taxon>
        <taxon>genistoids sensu lato</taxon>
        <taxon>core genistoids</taxon>
        <taxon>Genisteae</taxon>
        <taxon>Lupinus</taxon>
    </lineage>
</organism>
<feature type="binding site" evidence="14">
    <location>
        <position position="215"/>
    </location>
    <ligand>
        <name>Fe cation</name>
        <dbReference type="ChEBI" id="CHEBI:24875"/>
        <label>2</label>
    </ligand>
</feature>
<dbReference type="Pfam" id="PF03405">
    <property type="entry name" value="FA_desaturase_2"/>
    <property type="match status" value="1"/>
</dbReference>
<feature type="binding site" evidence="14">
    <location>
        <position position="165"/>
    </location>
    <ligand>
        <name>Fe cation</name>
        <dbReference type="ChEBI" id="CHEBI:24875"/>
        <label>1</label>
    </ligand>
</feature>
<evidence type="ECO:0000256" key="10">
    <source>
        <dbReference type="ARBA" id="ARBA00023002"/>
    </source>
</evidence>
<keyword evidence="13" id="KW-0275">Fatty acid biosynthesis</keyword>
<reference evidence="15" key="1">
    <citation type="journal article" date="2000" name="Plant Sci.">
        <title>Identification of new nodulin cDNAs from yellow lupine by differential display.</title>
        <authorList>
            <person name="Swiderski M.R."/>
            <person name="Zaborowska Z."/>
            <person name="Legocki A.B."/>
        </authorList>
    </citation>
    <scope>NUCLEOTIDE SEQUENCE</scope>
</reference>
<keyword evidence="11 14" id="KW-0408">Iron</keyword>
<keyword evidence="4" id="KW-0444">Lipid biosynthesis</keyword>
<dbReference type="GO" id="GO:0009570">
    <property type="term" value="C:chloroplast stroma"/>
    <property type="evidence" value="ECO:0007669"/>
    <property type="project" value="TreeGrafter"/>
</dbReference>
<comment type="cofactor">
    <cofactor evidence="14">
        <name>Fe cation</name>
        <dbReference type="ChEBI" id="CHEBI:24875"/>
    </cofactor>
    <text evidence="14">Binds 2 iron ions per subunit.</text>
</comment>
<dbReference type="PIRSF" id="PIRSF000346">
    <property type="entry name" value="Dlt9_acylACP_des"/>
    <property type="match status" value="1"/>
</dbReference>
<keyword evidence="8" id="KW-0276">Fatty acid metabolism</keyword>
<evidence type="ECO:0000256" key="14">
    <source>
        <dbReference type="PIRSR" id="PIRSR000346-1"/>
    </source>
</evidence>
<dbReference type="PANTHER" id="PTHR31155:SF31">
    <property type="entry name" value="STEAROYL-[ACYL-CARRIER-PROTEIN] 9-DESATURASE 6, CHLOROPLASTIC"/>
    <property type="match status" value="1"/>
</dbReference>
<dbReference type="AlphaFoldDB" id="Q9XFC1"/>
<dbReference type="InterPro" id="IPR009078">
    <property type="entry name" value="Ferritin-like_SF"/>
</dbReference>
<dbReference type="GO" id="GO:0006633">
    <property type="term" value="P:fatty acid biosynthetic process"/>
    <property type="evidence" value="ECO:0007669"/>
    <property type="project" value="UniProtKB-KW"/>
</dbReference>
<evidence type="ECO:0000256" key="3">
    <source>
        <dbReference type="ARBA" id="ARBA00008749"/>
    </source>
</evidence>
<dbReference type="CDD" id="cd01050">
    <property type="entry name" value="Acyl_ACP_Desat"/>
    <property type="match status" value="1"/>
</dbReference>
<reference evidence="16 17" key="2">
    <citation type="submission" date="2024-03" db="EMBL/GenBank/DDBJ databases">
        <authorList>
            <person name="Martinez-Hernandez J."/>
        </authorList>
    </citation>
    <scope>NUCLEOTIDE SEQUENCE [LARGE SCALE GENOMIC DNA]</scope>
</reference>
<evidence type="ECO:0000313" key="17">
    <source>
        <dbReference type="Proteomes" id="UP001497480"/>
    </source>
</evidence>
<sequence>MQIQTCYSIRIQILPLPWARRTGRHKMLPPIAAISATPPSLKSPKTHSMPPEKIEIFKSLESWASQSVLPLLKPVEQCWQPQEFVPDSSLPFGDFTDQVKALRDRTAELPEEYFVVLVGDMITEDALPTYQSMINNLDGVRDETGSSPSPWALWTRAWTAEEKRHGDLLRTYLYLSGRVDMKKIEKTVQYLIGSGMDPGTENNPYLGFVYTSFQERATFVSHGNTARLAKEGGDPVLARICGTIAADEKRHENAYSRIVEKLLELDPTGAMVAIGDMMQKKITMPAHLMYDGEDPKLFDHFSAVAQRMGVYTANDYADILEFLIGRWRLEKVQDLKDEGKKAQDFVCGLAPRIRRLQERADERARKMKPHAVKFSWIFNKEIIL</sequence>
<dbReference type="EMBL" id="AF139377">
    <property type="protein sequence ID" value="AAD28287.1"/>
    <property type="molecule type" value="mRNA"/>
</dbReference>
<feature type="binding site" evidence="14">
    <location>
        <position position="162"/>
    </location>
    <ligand>
        <name>Fe cation</name>
        <dbReference type="ChEBI" id="CHEBI:24875"/>
        <label>2</label>
    </ligand>
</feature>
<evidence type="ECO:0000313" key="15">
    <source>
        <dbReference type="EMBL" id="AAD28287.1"/>
    </source>
</evidence>
<evidence type="ECO:0000256" key="6">
    <source>
        <dbReference type="ARBA" id="ARBA00022640"/>
    </source>
</evidence>
<keyword evidence="17" id="KW-1185">Reference proteome</keyword>
<feature type="binding site" evidence="14">
    <location>
        <position position="251"/>
    </location>
    <ligand>
        <name>Fe cation</name>
        <dbReference type="ChEBI" id="CHEBI:24875"/>
        <label>2</label>
    </ligand>
</feature>
<comment type="cofactor">
    <cofactor evidence="1">
        <name>Fe(2+)</name>
        <dbReference type="ChEBI" id="CHEBI:29033"/>
    </cofactor>
</comment>
<keyword evidence="7 14" id="KW-0479">Metal-binding</keyword>
<feature type="binding site" evidence="14">
    <location>
        <position position="124"/>
    </location>
    <ligand>
        <name>Fe cation</name>
        <dbReference type="ChEBI" id="CHEBI:24875"/>
        <label>1</label>
    </ligand>
</feature>
<dbReference type="SUPFAM" id="SSF47240">
    <property type="entry name" value="Ferritin-like"/>
    <property type="match status" value="1"/>
</dbReference>
<dbReference type="SMR" id="Q9XFC1"/>
<dbReference type="Proteomes" id="UP001497480">
    <property type="component" value="Unassembled WGS sequence"/>
</dbReference>
<comment type="subcellular location">
    <subcellularLocation>
        <location evidence="2">Plastid</location>
        <location evidence="2">Chloroplast</location>
    </subcellularLocation>
</comment>
<dbReference type="InterPro" id="IPR012348">
    <property type="entry name" value="RNR-like"/>
</dbReference>
<comment type="similarity">
    <text evidence="3">Belongs to the fatty acid desaturase type 2 family.</text>
</comment>
<evidence type="ECO:0000256" key="8">
    <source>
        <dbReference type="ARBA" id="ARBA00022832"/>
    </source>
</evidence>
<dbReference type="EMBL" id="CAXHTB010000019">
    <property type="protein sequence ID" value="CAL0326274.1"/>
    <property type="molecule type" value="Genomic_DNA"/>
</dbReference>
<accession>Q9XFC1</accession>
<keyword evidence="12" id="KW-0443">Lipid metabolism</keyword>
<evidence type="ECO:0000256" key="9">
    <source>
        <dbReference type="ARBA" id="ARBA00022946"/>
    </source>
</evidence>